<comment type="cofactor">
    <cofactor evidence="1">
        <name>Mn(2+)</name>
        <dbReference type="ChEBI" id="CHEBI:29035"/>
    </cofactor>
</comment>
<keyword evidence="5" id="KW-0460">Magnesium</keyword>
<dbReference type="PANTHER" id="PTHR12992">
    <property type="entry name" value="NUDIX HYDROLASE"/>
    <property type="match status" value="1"/>
</dbReference>
<evidence type="ECO:0000313" key="10">
    <source>
        <dbReference type="WBParaSite" id="PSAMB.scaffold5547size11432.g26880.t1"/>
    </source>
</evidence>
<dbReference type="SUPFAM" id="SSF55811">
    <property type="entry name" value="Nudix"/>
    <property type="match status" value="1"/>
</dbReference>
<organism evidence="9 10">
    <name type="scientific">Plectus sambesii</name>
    <dbReference type="NCBI Taxonomy" id="2011161"/>
    <lineage>
        <taxon>Eukaryota</taxon>
        <taxon>Metazoa</taxon>
        <taxon>Ecdysozoa</taxon>
        <taxon>Nematoda</taxon>
        <taxon>Chromadorea</taxon>
        <taxon>Plectida</taxon>
        <taxon>Plectina</taxon>
        <taxon>Plectoidea</taxon>
        <taxon>Plectidae</taxon>
        <taxon>Plectus</taxon>
    </lineage>
</organism>
<evidence type="ECO:0000256" key="6">
    <source>
        <dbReference type="ARBA" id="ARBA00023211"/>
    </source>
</evidence>
<feature type="domain" description="Nudix hydrolase" evidence="8">
    <location>
        <begin position="9"/>
        <end position="142"/>
    </location>
</feature>
<protein>
    <submittedName>
        <fullName evidence="10">Nudix hydrolase domain-containing protein</fullName>
    </submittedName>
</protein>
<dbReference type="Gene3D" id="3.90.79.10">
    <property type="entry name" value="Nucleoside Triphosphate Pyrophosphohydrolase"/>
    <property type="match status" value="1"/>
</dbReference>
<proteinExistence type="inferred from homology"/>
<dbReference type="PROSITE" id="PS00893">
    <property type="entry name" value="NUDIX_BOX"/>
    <property type="match status" value="1"/>
</dbReference>
<evidence type="ECO:0000256" key="2">
    <source>
        <dbReference type="ARBA" id="ARBA00001946"/>
    </source>
</evidence>
<keyword evidence="6" id="KW-0464">Manganese</keyword>
<comment type="similarity">
    <text evidence="7">Belongs to the Nudix hydrolase family.</text>
</comment>
<name>A0A914X0T1_9BILA</name>
<dbReference type="InterPro" id="IPR045121">
    <property type="entry name" value="CoAse"/>
</dbReference>
<dbReference type="InterPro" id="IPR000086">
    <property type="entry name" value="NUDIX_hydrolase_dom"/>
</dbReference>
<dbReference type="GO" id="GO:0010945">
    <property type="term" value="F:coenzyme A diphosphatase activity"/>
    <property type="evidence" value="ECO:0007669"/>
    <property type="project" value="InterPro"/>
</dbReference>
<dbReference type="PRINTS" id="PR00502">
    <property type="entry name" value="NUDIXFAMILY"/>
</dbReference>
<evidence type="ECO:0000313" key="9">
    <source>
        <dbReference type="Proteomes" id="UP000887566"/>
    </source>
</evidence>
<evidence type="ECO:0000256" key="7">
    <source>
        <dbReference type="RuleBase" id="RU003476"/>
    </source>
</evidence>
<keyword evidence="4 7" id="KW-0378">Hydrolase</keyword>
<dbReference type="PROSITE" id="PS51462">
    <property type="entry name" value="NUDIX"/>
    <property type="match status" value="1"/>
</dbReference>
<dbReference type="CDD" id="cd03426">
    <property type="entry name" value="NUDIX_CoAse_Nudt7"/>
    <property type="match status" value="1"/>
</dbReference>
<evidence type="ECO:0000259" key="8">
    <source>
        <dbReference type="PROSITE" id="PS51462"/>
    </source>
</evidence>
<evidence type="ECO:0000256" key="1">
    <source>
        <dbReference type="ARBA" id="ARBA00001936"/>
    </source>
</evidence>
<dbReference type="PANTHER" id="PTHR12992:SF11">
    <property type="entry name" value="MITOCHONDRIAL COENZYME A DIPHOSPHATASE NUDT8"/>
    <property type="match status" value="1"/>
</dbReference>
<accession>A0A914X0T1</accession>
<dbReference type="InterPro" id="IPR015797">
    <property type="entry name" value="NUDIX_hydrolase-like_dom_sf"/>
</dbReference>
<dbReference type="Pfam" id="PF00293">
    <property type="entry name" value="NUDIX"/>
    <property type="match status" value="1"/>
</dbReference>
<sequence>MKVAAQSDKRYAVFVPLLVVEGRPALLFTLRANHMNEHRGQVSFPGGAVEPGETLVDAAVREMHEEIGVRPEDVQVWAELHPMLTRTMEHTVTPVIGVVNVSAYALTPHEAEVQEVFTVFLDDLCKNTNVRHTQFRTDPVVNSAKAAATRIRSGYSLPVFVGGKYRIWGLTAGLLHQTLSLLVPRNVEAQLTGFQCKRQLKRAGDRRRQQPYLVVVRRGPVRRAVVRARRPQRFADGESGRSVSLIELAVRSDDGRQKRSGIADSLLGRPFSLCRWPLSLFCRRRARFV</sequence>
<dbReference type="Proteomes" id="UP000887566">
    <property type="component" value="Unplaced"/>
</dbReference>
<dbReference type="AlphaFoldDB" id="A0A914X0T1"/>
<reference evidence="10" key="1">
    <citation type="submission" date="2022-11" db="UniProtKB">
        <authorList>
            <consortium name="WormBaseParasite"/>
        </authorList>
    </citation>
    <scope>IDENTIFICATION</scope>
</reference>
<dbReference type="InterPro" id="IPR020084">
    <property type="entry name" value="NUDIX_hydrolase_CS"/>
</dbReference>
<keyword evidence="9" id="KW-1185">Reference proteome</keyword>
<dbReference type="InterPro" id="IPR020476">
    <property type="entry name" value="Nudix_hydrolase"/>
</dbReference>
<comment type="cofactor">
    <cofactor evidence="2">
        <name>Mg(2+)</name>
        <dbReference type="ChEBI" id="CHEBI:18420"/>
    </cofactor>
</comment>
<dbReference type="GO" id="GO:0046872">
    <property type="term" value="F:metal ion binding"/>
    <property type="evidence" value="ECO:0007669"/>
    <property type="project" value="UniProtKB-KW"/>
</dbReference>
<keyword evidence="3" id="KW-0479">Metal-binding</keyword>
<evidence type="ECO:0000256" key="3">
    <source>
        <dbReference type="ARBA" id="ARBA00022723"/>
    </source>
</evidence>
<evidence type="ECO:0000256" key="4">
    <source>
        <dbReference type="ARBA" id="ARBA00022801"/>
    </source>
</evidence>
<dbReference type="WBParaSite" id="PSAMB.scaffold5547size11432.g26880.t1">
    <property type="protein sequence ID" value="PSAMB.scaffold5547size11432.g26880.t1"/>
    <property type="gene ID" value="PSAMB.scaffold5547size11432.g26880"/>
</dbReference>
<evidence type="ECO:0000256" key="5">
    <source>
        <dbReference type="ARBA" id="ARBA00022842"/>
    </source>
</evidence>